<dbReference type="SUPFAM" id="SSF52218">
    <property type="entry name" value="Flavoproteins"/>
    <property type="match status" value="1"/>
</dbReference>
<dbReference type="Pfam" id="PF03358">
    <property type="entry name" value="FMN_red"/>
    <property type="match status" value="1"/>
</dbReference>
<dbReference type="PANTHER" id="PTHR30543">
    <property type="entry name" value="CHROMATE REDUCTASE"/>
    <property type="match status" value="1"/>
</dbReference>
<accession>A0ABW9XMA7</accession>
<dbReference type="RefSeq" id="WP_161742515.1">
    <property type="nucleotide sequence ID" value="NZ_JAAAMV010000003.1"/>
</dbReference>
<comment type="caution">
    <text evidence="3">The sequence shown here is derived from an EMBL/GenBank/DDBJ whole genome shotgun (WGS) entry which is preliminary data.</text>
</comment>
<dbReference type="InterPro" id="IPR029039">
    <property type="entry name" value="Flavoprotein-like_sf"/>
</dbReference>
<dbReference type="InterPro" id="IPR050712">
    <property type="entry name" value="NAD(P)H-dep_reductase"/>
</dbReference>
<evidence type="ECO:0000313" key="3">
    <source>
        <dbReference type="EMBL" id="NBD23747.1"/>
    </source>
</evidence>
<feature type="domain" description="NADPH-dependent FMN reductase-like" evidence="2">
    <location>
        <begin position="9"/>
        <end position="151"/>
    </location>
</feature>
<name>A0ABW9XMA7_9BACL</name>
<dbReference type="InterPro" id="IPR005025">
    <property type="entry name" value="FMN_Rdtase-like_dom"/>
</dbReference>
<evidence type="ECO:0000259" key="2">
    <source>
        <dbReference type="Pfam" id="PF03358"/>
    </source>
</evidence>
<dbReference type="PANTHER" id="PTHR30543:SF21">
    <property type="entry name" value="NAD(P)H-DEPENDENT FMN REDUCTASE LOT6"/>
    <property type="match status" value="1"/>
</dbReference>
<proteinExistence type="inferred from homology"/>
<organism evidence="3 4">
    <name type="scientific">Paenibacillus glycinis</name>
    <dbReference type="NCBI Taxonomy" id="2697035"/>
    <lineage>
        <taxon>Bacteria</taxon>
        <taxon>Bacillati</taxon>
        <taxon>Bacillota</taxon>
        <taxon>Bacilli</taxon>
        <taxon>Bacillales</taxon>
        <taxon>Paenibacillaceae</taxon>
        <taxon>Paenibacillus</taxon>
    </lineage>
</organism>
<reference evidence="3 4" key="1">
    <citation type="submission" date="2020-01" db="EMBL/GenBank/DDBJ databases">
        <title>Paenibacillus soybeanensis sp. nov. isolated from the nodules of soybean (Glycine max(L.) Merr).</title>
        <authorList>
            <person name="Wang H."/>
        </authorList>
    </citation>
    <scope>NUCLEOTIDE SEQUENCE [LARGE SCALE GENOMIC DNA]</scope>
    <source>
        <strain evidence="3 4">T1</strain>
    </source>
</reference>
<keyword evidence="4" id="KW-1185">Reference proteome</keyword>
<dbReference type="Proteomes" id="UP000665561">
    <property type="component" value="Unassembled WGS sequence"/>
</dbReference>
<comment type="similarity">
    <text evidence="1">Belongs to the azoreductase type 2 family.</text>
</comment>
<protein>
    <submittedName>
        <fullName evidence="3">NAD(P)H-dependent oxidoreductase</fullName>
    </submittedName>
</protein>
<dbReference type="EMBL" id="JAAAMV010000003">
    <property type="protein sequence ID" value="NBD23747.1"/>
    <property type="molecule type" value="Genomic_DNA"/>
</dbReference>
<evidence type="ECO:0000256" key="1">
    <source>
        <dbReference type="ARBA" id="ARBA00009428"/>
    </source>
</evidence>
<dbReference type="Gene3D" id="3.40.50.360">
    <property type="match status" value="1"/>
</dbReference>
<sequence>MAPDNRTKKVGLIVGSLREHSFNRMIAAAIPELEESIAFESISLAELPLYNEDLDHGDGPEPVRRFREAIARVDGIMIVSPEYNSGIPGVLKNALDWASTPGKTAALRGKPTGLVGATPGVKGTILSQQQIRQTLEAIRAHVLPFEKMYISQVMDKVDAERRLLTDETTRKYLKRYVQRFSLWIDQVQTLD</sequence>
<gene>
    <name evidence="3" type="ORF">GT019_07680</name>
</gene>
<evidence type="ECO:0000313" key="4">
    <source>
        <dbReference type="Proteomes" id="UP000665561"/>
    </source>
</evidence>